<dbReference type="Proteomes" id="UP000195569">
    <property type="component" value="Unassembled WGS sequence"/>
</dbReference>
<sequence>MEQETIDASSTGAWNDFITEATIALARTHRARWWGIFVGKRRIELEIAASVSITSRYASSAGGWPVLSCF</sequence>
<organism evidence="1 2">
    <name type="scientific">Paraburkholderia piptadeniae</name>
    <dbReference type="NCBI Taxonomy" id="1701573"/>
    <lineage>
        <taxon>Bacteria</taxon>
        <taxon>Pseudomonadati</taxon>
        <taxon>Pseudomonadota</taxon>
        <taxon>Betaproteobacteria</taxon>
        <taxon>Burkholderiales</taxon>
        <taxon>Burkholderiaceae</taxon>
        <taxon>Paraburkholderia</taxon>
    </lineage>
</organism>
<accession>A0A1N7RW69</accession>
<keyword evidence="2" id="KW-1185">Reference proteome</keyword>
<dbReference type="AlphaFoldDB" id="A0A1N7RW69"/>
<name>A0A1N7RW69_9BURK</name>
<proteinExistence type="predicted"/>
<evidence type="ECO:0000313" key="1">
    <source>
        <dbReference type="EMBL" id="SIT39352.1"/>
    </source>
</evidence>
<protein>
    <submittedName>
        <fullName evidence="1">Uncharacterized protein</fullName>
    </submittedName>
</protein>
<reference evidence="1" key="1">
    <citation type="submission" date="2016-12" db="EMBL/GenBank/DDBJ databases">
        <authorList>
            <person name="Moulin L."/>
        </authorList>
    </citation>
    <scope>NUCLEOTIDE SEQUENCE [LARGE SCALE GENOMIC DNA]</scope>
    <source>
        <strain evidence="1">STM 7183</strain>
    </source>
</reference>
<gene>
    <name evidence="1" type="ORF">BN2476_210155</name>
</gene>
<comment type="caution">
    <text evidence="1">The sequence shown here is derived from an EMBL/GenBank/DDBJ whole genome shotgun (WGS) entry which is preliminary data.</text>
</comment>
<evidence type="ECO:0000313" key="2">
    <source>
        <dbReference type="Proteomes" id="UP000195569"/>
    </source>
</evidence>
<dbReference type="EMBL" id="CYGY02000021">
    <property type="protein sequence ID" value="SIT39352.1"/>
    <property type="molecule type" value="Genomic_DNA"/>
</dbReference>